<dbReference type="GO" id="GO:0005793">
    <property type="term" value="C:endoplasmic reticulum-Golgi intermediate compartment"/>
    <property type="evidence" value="ECO:0007669"/>
    <property type="project" value="UniProtKB-UniRule"/>
</dbReference>
<gene>
    <name evidence="10" type="ordered locus">ECU09_1590</name>
</gene>
<dbReference type="GO" id="GO:0030134">
    <property type="term" value="C:COPII-coated ER to Golgi transport vesicle"/>
    <property type="evidence" value="ECO:0007669"/>
    <property type="project" value="TreeGrafter"/>
</dbReference>
<feature type="transmembrane region" description="Helical" evidence="9">
    <location>
        <begin position="189"/>
        <end position="205"/>
    </location>
</feature>
<comment type="function">
    <text evidence="9">Has a role in transport between endoplasmic reticulum and Golgi.</text>
</comment>
<protein>
    <recommendedName>
        <fullName evidence="9">Protein YIF1</fullName>
    </recommendedName>
</protein>
<dbReference type="InterPro" id="IPR005578">
    <property type="entry name" value="Yif1_fam"/>
</dbReference>
<dbReference type="STRING" id="284813.Q8STM7"/>
<keyword evidence="11" id="KW-1185">Reference proteome</keyword>
<dbReference type="OMA" id="SGYKFVH"/>
<keyword evidence="2 9" id="KW-0813">Transport</keyword>
<comment type="similarity">
    <text evidence="1 9">Belongs to the YIF1 family.</text>
</comment>
<evidence type="ECO:0000256" key="6">
    <source>
        <dbReference type="ARBA" id="ARBA00022989"/>
    </source>
</evidence>
<dbReference type="GO" id="GO:0000139">
    <property type="term" value="C:Golgi membrane"/>
    <property type="evidence" value="ECO:0007669"/>
    <property type="project" value="UniProtKB-SubCell"/>
</dbReference>
<dbReference type="Pfam" id="PF03878">
    <property type="entry name" value="YIF1"/>
    <property type="match status" value="1"/>
</dbReference>
<evidence type="ECO:0000256" key="9">
    <source>
        <dbReference type="RuleBase" id="RU368073"/>
    </source>
</evidence>
<dbReference type="EMBL" id="AL590451">
    <property type="protein sequence ID" value="CAD27131.1"/>
    <property type="molecule type" value="Genomic_DNA"/>
</dbReference>
<dbReference type="FunCoup" id="Q8STM7">
    <property type="interactions" value="103"/>
</dbReference>
<evidence type="ECO:0000256" key="2">
    <source>
        <dbReference type="ARBA" id="ARBA00022448"/>
    </source>
</evidence>
<keyword evidence="6 9" id="KW-1133">Transmembrane helix</keyword>
<proteinExistence type="inferred from homology"/>
<dbReference type="GO" id="GO:0015031">
    <property type="term" value="P:protein transport"/>
    <property type="evidence" value="ECO:0007669"/>
    <property type="project" value="UniProtKB-KW"/>
</dbReference>
<keyword evidence="4 9" id="KW-0256">Endoplasmic reticulum</keyword>
<keyword evidence="7 9" id="KW-0333">Golgi apparatus</keyword>
<sequence>MEIEIGKEAIRKSTEYASRGLGGVSLKPFRTYFDIDNTFVLKKLVLILFPFNNKEWTGDDEGMARPELYVPAMSFISYILLRALYLGLEGMFSPERLGIVFTRLFFLEAVCIALTRISGYFVDVGLSTLDVVAYSGYKYVIVLLLQLNKMRYVQVIGGMYLYVSFFVFLSRSLKRRVMDKGAERMRRAYYLFGIVIVQEFIVFLLS</sequence>
<name>Q8STM7_ENCCU</name>
<dbReference type="AlphaFoldDB" id="Q8STM7"/>
<dbReference type="Proteomes" id="UP000000819">
    <property type="component" value="Chromosome IX"/>
</dbReference>
<keyword evidence="8 9" id="KW-0472">Membrane</keyword>
<dbReference type="InParanoid" id="Q8STM7"/>
<dbReference type="VEuPathDB" id="MicrosporidiaDB:ECU09_1590"/>
<dbReference type="GO" id="GO:0006888">
    <property type="term" value="P:endoplasmic reticulum to Golgi vesicle-mediated transport"/>
    <property type="evidence" value="ECO:0007669"/>
    <property type="project" value="UniProtKB-UniRule"/>
</dbReference>
<reference evidence="10 11" key="1">
    <citation type="journal article" date="2001" name="Nature">
        <title>Genome sequence and gene compaction of the eukaryote parasite Encephalitozoon cuniculi.</title>
        <authorList>
            <person name="Katinka M.D."/>
            <person name="Duprat S."/>
            <person name="Cornillot E."/>
            <person name="Metenier G."/>
            <person name="Thomarat F."/>
            <person name="Prensier G."/>
            <person name="Barbe V."/>
            <person name="Peyretaillade E."/>
            <person name="Brottier P."/>
            <person name="Wincker P."/>
            <person name="Delbac F."/>
            <person name="El Alaoui H."/>
            <person name="Peyret P."/>
            <person name="Saurin W."/>
            <person name="Gouy M."/>
            <person name="Weissenbach J."/>
            <person name="Vivares C.P."/>
        </authorList>
    </citation>
    <scope>NUCLEOTIDE SEQUENCE [LARGE SCALE GENOMIC DNA]</scope>
    <source>
        <strain evidence="10 11">GB-M1</strain>
    </source>
</reference>
<reference evidence="10 11" key="2">
    <citation type="journal article" date="2009" name="BMC Genomics">
        <title>Identification of transcriptional signals in Encephalitozoon cuniculi widespread among Microsporidia phylum: support for accurate structural genome annotation.</title>
        <authorList>
            <person name="Peyretaillade E."/>
            <person name="Goncalves O."/>
            <person name="Terrat S."/>
            <person name="Dugat-Bony E."/>
            <person name="Wincker P."/>
            <person name="Cornman R.S."/>
            <person name="Evans J.D."/>
            <person name="Delbac F."/>
            <person name="Peyret P."/>
        </authorList>
    </citation>
    <scope>NUCLEOTIDE SEQUENCE [LARGE SCALE GENOMIC DNA]</scope>
    <source>
        <strain evidence="10 11">GB-M1</strain>
    </source>
</reference>
<evidence type="ECO:0000256" key="1">
    <source>
        <dbReference type="ARBA" id="ARBA00009727"/>
    </source>
</evidence>
<comment type="subcellular location">
    <subcellularLocation>
        <location evidence="9">Endoplasmic reticulum membrane</location>
        <topology evidence="9">Multi-pass membrane protein</topology>
    </subcellularLocation>
    <subcellularLocation>
        <location evidence="9">Golgi apparatus membrane</location>
        <topology evidence="9">Multi-pass membrane protein</topology>
    </subcellularLocation>
</comment>
<comment type="caution">
    <text evidence="9">Lacks conserved residue(s) required for the propagation of feature annotation.</text>
</comment>
<evidence type="ECO:0000256" key="8">
    <source>
        <dbReference type="ARBA" id="ARBA00023136"/>
    </source>
</evidence>
<dbReference type="RefSeq" id="NP_001402412.1">
    <property type="nucleotide sequence ID" value="NM_001415473.1"/>
</dbReference>
<evidence type="ECO:0000256" key="5">
    <source>
        <dbReference type="ARBA" id="ARBA00022927"/>
    </source>
</evidence>
<feature type="transmembrane region" description="Helical" evidence="9">
    <location>
        <begin position="152"/>
        <end position="169"/>
    </location>
</feature>
<evidence type="ECO:0000313" key="10">
    <source>
        <dbReference type="EMBL" id="CAD27131.1"/>
    </source>
</evidence>
<dbReference type="PANTHER" id="PTHR14083">
    <property type="entry name" value="YIP1 INTERACTING FACTOR HOMOLOG YIF1 PROTEIN"/>
    <property type="match status" value="1"/>
</dbReference>
<evidence type="ECO:0000256" key="3">
    <source>
        <dbReference type="ARBA" id="ARBA00022692"/>
    </source>
</evidence>
<keyword evidence="5 9" id="KW-0653">Protein transport</keyword>
<dbReference type="OrthoDB" id="337750at2759"/>
<dbReference type="GO" id="GO:0005789">
    <property type="term" value="C:endoplasmic reticulum membrane"/>
    <property type="evidence" value="ECO:0007669"/>
    <property type="project" value="UniProtKB-SubCell"/>
</dbReference>
<dbReference type="HOGENOM" id="CLU_047877_2_2_1"/>
<evidence type="ECO:0000256" key="4">
    <source>
        <dbReference type="ARBA" id="ARBA00022824"/>
    </source>
</evidence>
<evidence type="ECO:0000313" key="11">
    <source>
        <dbReference type="Proteomes" id="UP000000819"/>
    </source>
</evidence>
<dbReference type="PANTHER" id="PTHR14083:SF0">
    <property type="entry name" value="YIP1D-INTERACTING FACTOR 1, ISOFORM C"/>
    <property type="match status" value="1"/>
</dbReference>
<keyword evidence="3 9" id="KW-0812">Transmembrane</keyword>
<dbReference type="KEGG" id="ecu:ECU09_1590"/>
<dbReference type="GeneID" id="860498"/>
<evidence type="ECO:0000256" key="7">
    <source>
        <dbReference type="ARBA" id="ARBA00023034"/>
    </source>
</evidence>
<accession>Q8STM7</accession>
<organism evidence="10 11">
    <name type="scientific">Encephalitozoon cuniculi (strain GB-M1)</name>
    <name type="common">Microsporidian parasite</name>
    <dbReference type="NCBI Taxonomy" id="284813"/>
    <lineage>
        <taxon>Eukaryota</taxon>
        <taxon>Fungi</taxon>
        <taxon>Fungi incertae sedis</taxon>
        <taxon>Microsporidia</taxon>
        <taxon>Unikaryonidae</taxon>
        <taxon>Encephalitozoon</taxon>
    </lineage>
</organism>